<dbReference type="SUPFAM" id="SSF100895">
    <property type="entry name" value="Kazal-type serine protease inhibitors"/>
    <property type="match status" value="1"/>
</dbReference>
<comment type="caution">
    <text evidence="5">The sequence shown here is derived from an EMBL/GenBank/DDBJ whole genome shotgun (WGS) entry which is preliminary data.</text>
</comment>
<keyword evidence="6" id="KW-1185">Reference proteome</keyword>
<dbReference type="PANTHER" id="PTHR10913">
    <property type="entry name" value="FOLLISTATIN-RELATED"/>
    <property type="match status" value="1"/>
</dbReference>
<dbReference type="InterPro" id="IPR050653">
    <property type="entry name" value="Prot_Inhib_GrowthFact_Antg"/>
</dbReference>
<dbReference type="Proteomes" id="UP000826195">
    <property type="component" value="Unassembled WGS sequence"/>
</dbReference>
<evidence type="ECO:0000259" key="4">
    <source>
        <dbReference type="PROSITE" id="PS51465"/>
    </source>
</evidence>
<evidence type="ECO:0000313" key="5">
    <source>
        <dbReference type="EMBL" id="KAH0549315.1"/>
    </source>
</evidence>
<evidence type="ECO:0000256" key="1">
    <source>
        <dbReference type="ARBA" id="ARBA00022690"/>
    </source>
</evidence>
<dbReference type="SMART" id="SM00280">
    <property type="entry name" value="KAZAL"/>
    <property type="match status" value="1"/>
</dbReference>
<keyword evidence="2" id="KW-0722">Serine protease inhibitor</keyword>
<accession>A0AAV7IAE7</accession>
<dbReference type="InterPro" id="IPR036058">
    <property type="entry name" value="Kazal_dom_sf"/>
</dbReference>
<name>A0AAV7IAE7_COTGL</name>
<evidence type="ECO:0000313" key="6">
    <source>
        <dbReference type="Proteomes" id="UP000826195"/>
    </source>
</evidence>
<dbReference type="GO" id="GO:0005576">
    <property type="term" value="C:extracellular region"/>
    <property type="evidence" value="ECO:0007669"/>
    <property type="project" value="TreeGrafter"/>
</dbReference>
<dbReference type="PANTHER" id="PTHR10913:SF45">
    <property type="entry name" value="FOLLISTATIN, ISOFORM A-RELATED"/>
    <property type="match status" value="1"/>
</dbReference>
<sequence>MKRVVRITRAFTLSVRRLTTSGAILLIVHTLFTIDQAGVIPCLPLPVINYVKYDFLAPTDCISDIVKKPCEKTYCAWGAVCVVSDNGIATCQCPSNCPKTLEHVCGTDDVTYLNQCLLRQTSCRDRKNTRVKHQGVCGKFVNS</sequence>
<dbReference type="Gene3D" id="3.30.60.30">
    <property type="match status" value="1"/>
</dbReference>
<keyword evidence="3" id="KW-1015">Disulfide bond</keyword>
<keyword evidence="1" id="KW-0646">Protease inhibitor</keyword>
<proteinExistence type="predicted"/>
<evidence type="ECO:0000256" key="3">
    <source>
        <dbReference type="ARBA" id="ARBA00023157"/>
    </source>
</evidence>
<reference evidence="5 6" key="1">
    <citation type="journal article" date="2021" name="J. Hered.">
        <title>A chromosome-level genome assembly of the parasitoid wasp, Cotesia glomerata (Hymenoptera: Braconidae).</title>
        <authorList>
            <person name="Pinto B.J."/>
            <person name="Weis J.J."/>
            <person name="Gamble T."/>
            <person name="Ode P.J."/>
            <person name="Paul R."/>
            <person name="Zaspel J.M."/>
        </authorList>
    </citation>
    <scope>NUCLEOTIDE SEQUENCE [LARGE SCALE GENOMIC DNA]</scope>
    <source>
        <strain evidence="5">CgM1</strain>
    </source>
</reference>
<evidence type="ECO:0000256" key="2">
    <source>
        <dbReference type="ARBA" id="ARBA00022900"/>
    </source>
</evidence>
<protein>
    <recommendedName>
        <fullName evidence="4">Kazal-like domain-containing protein</fullName>
    </recommendedName>
</protein>
<feature type="domain" description="Kazal-like" evidence="4">
    <location>
        <begin position="85"/>
        <end position="139"/>
    </location>
</feature>
<dbReference type="Pfam" id="PF07648">
    <property type="entry name" value="Kazal_2"/>
    <property type="match status" value="1"/>
</dbReference>
<dbReference type="InterPro" id="IPR002350">
    <property type="entry name" value="Kazal_dom"/>
</dbReference>
<dbReference type="EMBL" id="JAHXZJ010001864">
    <property type="protein sequence ID" value="KAH0549315.1"/>
    <property type="molecule type" value="Genomic_DNA"/>
</dbReference>
<dbReference type="AlphaFoldDB" id="A0AAV7IAE7"/>
<gene>
    <name evidence="5" type="ORF">KQX54_008105</name>
</gene>
<dbReference type="PROSITE" id="PS51465">
    <property type="entry name" value="KAZAL_2"/>
    <property type="match status" value="1"/>
</dbReference>
<organism evidence="5 6">
    <name type="scientific">Cotesia glomerata</name>
    <name type="common">Lepidopteran parasitic wasp</name>
    <name type="synonym">Apanteles glomeratus</name>
    <dbReference type="NCBI Taxonomy" id="32391"/>
    <lineage>
        <taxon>Eukaryota</taxon>
        <taxon>Metazoa</taxon>
        <taxon>Ecdysozoa</taxon>
        <taxon>Arthropoda</taxon>
        <taxon>Hexapoda</taxon>
        <taxon>Insecta</taxon>
        <taxon>Pterygota</taxon>
        <taxon>Neoptera</taxon>
        <taxon>Endopterygota</taxon>
        <taxon>Hymenoptera</taxon>
        <taxon>Apocrita</taxon>
        <taxon>Ichneumonoidea</taxon>
        <taxon>Braconidae</taxon>
        <taxon>Microgastrinae</taxon>
        <taxon>Cotesia</taxon>
    </lineage>
</organism>
<dbReference type="GO" id="GO:0030154">
    <property type="term" value="P:cell differentiation"/>
    <property type="evidence" value="ECO:0007669"/>
    <property type="project" value="TreeGrafter"/>
</dbReference>
<dbReference type="FunFam" id="3.30.60.30:FF:000040">
    <property type="entry name" value="Agrin, putative"/>
    <property type="match status" value="1"/>
</dbReference>